<dbReference type="STRING" id="619304.SAMN05421760_112145"/>
<dbReference type="InterPro" id="IPR003453">
    <property type="entry name" value="ABC_MlaE_roteobac"/>
</dbReference>
<evidence type="ECO:0000256" key="1">
    <source>
        <dbReference type="RuleBase" id="RU362044"/>
    </source>
</evidence>
<feature type="transmembrane region" description="Helical" evidence="1">
    <location>
        <begin position="355"/>
        <end position="378"/>
    </location>
</feature>
<dbReference type="InterPro" id="IPR030802">
    <property type="entry name" value="Permease_MalE"/>
</dbReference>
<dbReference type="PANTHER" id="PTHR30188">
    <property type="entry name" value="ABC TRANSPORTER PERMEASE PROTEIN-RELATED"/>
    <property type="match status" value="1"/>
</dbReference>
<feature type="transmembrane region" description="Helical" evidence="1">
    <location>
        <begin position="320"/>
        <end position="343"/>
    </location>
</feature>
<keyword evidence="1" id="KW-0812">Transmembrane</keyword>
<proteinExistence type="inferred from homology"/>
<dbReference type="RefSeq" id="WP_054341937.1">
    <property type="nucleotide sequence ID" value="NZ_FTOE01000012.1"/>
</dbReference>
<feature type="transmembrane region" description="Helical" evidence="1">
    <location>
        <begin position="130"/>
        <end position="153"/>
    </location>
</feature>
<keyword evidence="3" id="KW-1185">Reference proteome</keyword>
<comment type="similarity">
    <text evidence="1">Belongs to the MlaE permease family.</text>
</comment>
<keyword evidence="1" id="KW-1003">Cell membrane</keyword>
<keyword evidence="1" id="KW-0472">Membrane</keyword>
<reference evidence="3" key="1">
    <citation type="submission" date="2017-01" db="EMBL/GenBank/DDBJ databases">
        <authorList>
            <person name="Varghese N."/>
            <person name="Submissions S."/>
        </authorList>
    </citation>
    <scope>NUCLEOTIDE SEQUENCE [LARGE SCALE GENOMIC DNA]</scope>
    <source>
        <strain evidence="3">DSM 22306</strain>
    </source>
</reference>
<dbReference type="Proteomes" id="UP000185999">
    <property type="component" value="Unassembled WGS sequence"/>
</dbReference>
<evidence type="ECO:0000313" key="3">
    <source>
        <dbReference type="Proteomes" id="UP000185999"/>
    </source>
</evidence>
<protein>
    <submittedName>
        <fullName evidence="2">Phospholipid/cholesterol/gamma-HCH transport system permease protein</fullName>
    </submittedName>
</protein>
<dbReference type="EMBL" id="FTOE01000012">
    <property type="protein sequence ID" value="SIT05713.1"/>
    <property type="molecule type" value="Genomic_DNA"/>
</dbReference>
<dbReference type="GO" id="GO:0005548">
    <property type="term" value="F:phospholipid transporter activity"/>
    <property type="evidence" value="ECO:0007669"/>
    <property type="project" value="TreeGrafter"/>
</dbReference>
<keyword evidence="1" id="KW-0997">Cell inner membrane</keyword>
<evidence type="ECO:0000313" key="2">
    <source>
        <dbReference type="EMBL" id="SIT05713.1"/>
    </source>
</evidence>
<dbReference type="NCBIfam" id="TIGR00056">
    <property type="entry name" value="MlaE family lipid ABC transporter permease subunit"/>
    <property type="match status" value="1"/>
</dbReference>
<keyword evidence="1" id="KW-1133">Transmembrane helix</keyword>
<dbReference type="AlphaFoldDB" id="A0A1N7P535"/>
<comment type="subcellular location">
    <subcellularLocation>
        <location evidence="1">Cell inner membrane</location>
        <topology evidence="1">Multi-pass membrane protein</topology>
    </subcellularLocation>
</comment>
<feature type="transmembrane region" description="Helical" evidence="1">
    <location>
        <begin position="270"/>
        <end position="300"/>
    </location>
</feature>
<dbReference type="Pfam" id="PF02405">
    <property type="entry name" value="MlaE"/>
    <property type="match status" value="1"/>
</dbReference>
<organism evidence="2 3">
    <name type="scientific">Neptunomonas antarctica</name>
    <dbReference type="NCBI Taxonomy" id="619304"/>
    <lineage>
        <taxon>Bacteria</taxon>
        <taxon>Pseudomonadati</taxon>
        <taxon>Pseudomonadota</taxon>
        <taxon>Gammaproteobacteria</taxon>
        <taxon>Oceanospirillales</taxon>
        <taxon>Oceanospirillaceae</taxon>
        <taxon>Neptunomonas</taxon>
    </lineage>
</organism>
<accession>A0A1N7P535</accession>
<dbReference type="SUPFAM" id="SSF52091">
    <property type="entry name" value="SpoIIaa-like"/>
    <property type="match status" value="1"/>
</dbReference>
<sequence length="383" mass="42516">MQPTTSLNAQIQCVEHSDGSLGLKSSGRWMVDALDDAVVVLDQCLTKQYAASIQWDVSGVHHYDSAGMLLFIYYYDVLKSHNCSVDVIGVTEKHKQMYQLLRRYKSDKPRVPIDSSFYLLKLLADIGKKAVFYFQDFSAFLYFVGESFVSLLYATRHPGSIRFAAIVKNIEDAGVRALPIVALTSFLIGIVIAYQGAVQLQKFGANIFIVDMIGLSVTRELAPLITAIVVAGRTGSSYTAQLGVMKITEEIDAMRTMGFDPHRFLVLPRLFALMLTLPLLIFFADIVGILGGMFISNIHLHLSYSEFLHRLQSVLEAKHVWIGIIKGPFFAWLIAVVSCFRGFQVSNNTDSIGRYTTVSVVNAIFLVIACDAIFSVILTELGI</sequence>
<dbReference type="PANTHER" id="PTHR30188:SF3">
    <property type="entry name" value="ABC TRANSPORTER PERMEASE"/>
    <property type="match status" value="1"/>
</dbReference>
<name>A0A1N7P535_9GAMM</name>
<gene>
    <name evidence="2" type="ORF">SAMN05421760_112145</name>
</gene>
<dbReference type="GO" id="GO:0043190">
    <property type="term" value="C:ATP-binding cassette (ABC) transporter complex"/>
    <property type="evidence" value="ECO:0007669"/>
    <property type="project" value="InterPro"/>
</dbReference>
<feature type="transmembrane region" description="Helical" evidence="1">
    <location>
        <begin position="173"/>
        <end position="194"/>
    </location>
</feature>
<dbReference type="InterPro" id="IPR036513">
    <property type="entry name" value="STAS_dom_sf"/>
</dbReference>